<name>A0A9P4Y3U8_CRYP1</name>
<dbReference type="OrthoDB" id="3045089at2759"/>
<dbReference type="RefSeq" id="XP_040777159.1">
    <property type="nucleotide sequence ID" value="XM_040920476.1"/>
</dbReference>
<reference evidence="1" key="1">
    <citation type="journal article" date="2020" name="Phytopathology">
        <title>Genome sequence of the chestnut blight fungus Cryphonectria parasitica EP155: A fundamental resource for an archetypical invasive plant pathogen.</title>
        <authorList>
            <person name="Crouch J.A."/>
            <person name="Dawe A."/>
            <person name="Aerts A."/>
            <person name="Barry K."/>
            <person name="Churchill A.C.L."/>
            <person name="Grimwood J."/>
            <person name="Hillman B."/>
            <person name="Milgroom M.G."/>
            <person name="Pangilinan J."/>
            <person name="Smith M."/>
            <person name="Salamov A."/>
            <person name="Schmutz J."/>
            <person name="Yadav J."/>
            <person name="Grigoriev I.V."/>
            <person name="Nuss D."/>
        </authorList>
    </citation>
    <scope>NUCLEOTIDE SEQUENCE</scope>
    <source>
        <strain evidence="1">EP155</strain>
    </source>
</reference>
<dbReference type="Proteomes" id="UP000803844">
    <property type="component" value="Unassembled WGS sequence"/>
</dbReference>
<evidence type="ECO:0000313" key="1">
    <source>
        <dbReference type="EMBL" id="KAF3766198.1"/>
    </source>
</evidence>
<sequence length="329" mass="37273">MSFGYGIGDVLAVAGAIERIVGEVKSYCEAPQHFRRLAIELDFLGQVCNQVFTLQPTLPDERAHIERLRAIAMQCLGALRAFEDKMKKYDNTFGLRTDGNASHAPFLLRRHGLKDVRDFKTRLHWSAIARHEVDELRSILTSEIVAINTLLTIHEWSSLKTQGLVGQGHTEALRKLLDTAKRAATETQRFILGARIASQHLEQAIKATNLTQSEQLQILKIIEGKSSETYSSIQTLAEQQAGHTAGVRDALNTQMTRFCSFKRYMEEWIEKIVEQCKQLIAMVQKNTETLLSMHAMLASIVFENVLGIKMLLPYQLCDTWDTTWSDVLR</sequence>
<proteinExistence type="predicted"/>
<dbReference type="AlphaFoldDB" id="A0A9P4Y3U8"/>
<evidence type="ECO:0008006" key="3">
    <source>
        <dbReference type="Google" id="ProtNLM"/>
    </source>
</evidence>
<comment type="caution">
    <text evidence="1">The sequence shown here is derived from an EMBL/GenBank/DDBJ whole genome shotgun (WGS) entry which is preliminary data.</text>
</comment>
<dbReference type="EMBL" id="MU032347">
    <property type="protein sequence ID" value="KAF3766198.1"/>
    <property type="molecule type" value="Genomic_DNA"/>
</dbReference>
<gene>
    <name evidence="1" type="ORF">M406DRAFT_330034</name>
</gene>
<keyword evidence="2" id="KW-1185">Reference proteome</keyword>
<dbReference type="GeneID" id="63837605"/>
<organism evidence="1 2">
    <name type="scientific">Cryphonectria parasitica (strain ATCC 38755 / EP155)</name>
    <dbReference type="NCBI Taxonomy" id="660469"/>
    <lineage>
        <taxon>Eukaryota</taxon>
        <taxon>Fungi</taxon>
        <taxon>Dikarya</taxon>
        <taxon>Ascomycota</taxon>
        <taxon>Pezizomycotina</taxon>
        <taxon>Sordariomycetes</taxon>
        <taxon>Sordariomycetidae</taxon>
        <taxon>Diaporthales</taxon>
        <taxon>Cryphonectriaceae</taxon>
        <taxon>Cryphonectria-Endothia species complex</taxon>
        <taxon>Cryphonectria</taxon>
    </lineage>
</organism>
<protein>
    <recommendedName>
        <fullName evidence="3">Fungal N-terminal domain-containing protein</fullName>
    </recommendedName>
</protein>
<evidence type="ECO:0000313" key="2">
    <source>
        <dbReference type="Proteomes" id="UP000803844"/>
    </source>
</evidence>
<accession>A0A9P4Y3U8</accession>